<protein>
    <submittedName>
        <fullName evidence="1">Uncharacterized protein</fullName>
    </submittedName>
</protein>
<evidence type="ECO:0000313" key="2">
    <source>
        <dbReference type="Proteomes" id="UP000694892"/>
    </source>
</evidence>
<dbReference type="Proteomes" id="UP000694892">
    <property type="component" value="Chromosome 1S"/>
</dbReference>
<name>A0A974I1P4_XENLA</name>
<proteinExistence type="predicted"/>
<gene>
    <name evidence="1" type="ORF">XELAEV_18010606mg</name>
</gene>
<sequence length="71" mass="8117">MFFIPIRSRQRAGSLGRAAPAIGDKCFTTVTQYVVSLLHCHMVCSKVAWWAAHFRHIRETLGYILFSFALM</sequence>
<reference evidence="2" key="1">
    <citation type="journal article" date="2016" name="Nature">
        <title>Genome evolution in the allotetraploid frog Xenopus laevis.</title>
        <authorList>
            <person name="Session A.M."/>
            <person name="Uno Y."/>
            <person name="Kwon T."/>
            <person name="Chapman J.A."/>
            <person name="Toyoda A."/>
            <person name="Takahashi S."/>
            <person name="Fukui A."/>
            <person name="Hikosaka A."/>
            <person name="Suzuki A."/>
            <person name="Kondo M."/>
            <person name="van Heeringen S.J."/>
            <person name="Quigley I."/>
            <person name="Heinz S."/>
            <person name="Ogino H."/>
            <person name="Ochi H."/>
            <person name="Hellsten U."/>
            <person name="Lyons J.B."/>
            <person name="Simakov O."/>
            <person name="Putnam N."/>
            <person name="Stites J."/>
            <person name="Kuroki Y."/>
            <person name="Tanaka T."/>
            <person name="Michiue T."/>
            <person name="Watanabe M."/>
            <person name="Bogdanovic O."/>
            <person name="Lister R."/>
            <person name="Georgiou G."/>
            <person name="Paranjpe S.S."/>
            <person name="van Kruijsbergen I."/>
            <person name="Shu S."/>
            <person name="Carlson J."/>
            <person name="Kinoshita T."/>
            <person name="Ohta Y."/>
            <person name="Mawaribuchi S."/>
            <person name="Jenkins J."/>
            <person name="Grimwood J."/>
            <person name="Schmutz J."/>
            <person name="Mitros T."/>
            <person name="Mozaffari S.V."/>
            <person name="Suzuki Y."/>
            <person name="Haramoto Y."/>
            <person name="Yamamoto T.S."/>
            <person name="Takagi C."/>
            <person name="Heald R."/>
            <person name="Miller K."/>
            <person name="Haudenschild C."/>
            <person name="Kitzman J."/>
            <person name="Nakayama T."/>
            <person name="Izutsu Y."/>
            <person name="Robert J."/>
            <person name="Fortriede J."/>
            <person name="Burns K."/>
            <person name="Lotay V."/>
            <person name="Karimi K."/>
            <person name="Yasuoka Y."/>
            <person name="Dichmann D.S."/>
            <person name="Flajnik M.F."/>
            <person name="Houston D.W."/>
            <person name="Shendure J."/>
            <person name="DuPasquier L."/>
            <person name="Vize P.D."/>
            <person name="Zorn A.M."/>
            <person name="Ito M."/>
            <person name="Marcotte E.M."/>
            <person name="Wallingford J.B."/>
            <person name="Ito Y."/>
            <person name="Asashima M."/>
            <person name="Ueno N."/>
            <person name="Matsuda Y."/>
            <person name="Veenstra G.J."/>
            <person name="Fujiyama A."/>
            <person name="Harland R.M."/>
            <person name="Taira M."/>
            <person name="Rokhsar D.S."/>
        </authorList>
    </citation>
    <scope>NUCLEOTIDE SEQUENCE [LARGE SCALE GENOMIC DNA]</scope>
    <source>
        <strain evidence="2">J</strain>
    </source>
</reference>
<organism evidence="1 2">
    <name type="scientific">Xenopus laevis</name>
    <name type="common">African clawed frog</name>
    <dbReference type="NCBI Taxonomy" id="8355"/>
    <lineage>
        <taxon>Eukaryota</taxon>
        <taxon>Metazoa</taxon>
        <taxon>Chordata</taxon>
        <taxon>Craniata</taxon>
        <taxon>Vertebrata</taxon>
        <taxon>Euteleostomi</taxon>
        <taxon>Amphibia</taxon>
        <taxon>Batrachia</taxon>
        <taxon>Anura</taxon>
        <taxon>Pipoidea</taxon>
        <taxon>Pipidae</taxon>
        <taxon>Xenopodinae</taxon>
        <taxon>Xenopus</taxon>
        <taxon>Xenopus</taxon>
    </lineage>
</organism>
<evidence type="ECO:0000313" key="1">
    <source>
        <dbReference type="EMBL" id="OCT98374.1"/>
    </source>
</evidence>
<accession>A0A974I1P4</accession>
<dbReference type="AlphaFoldDB" id="A0A974I1P4"/>
<dbReference type="EMBL" id="CM004467">
    <property type="protein sequence ID" value="OCT98374.1"/>
    <property type="molecule type" value="Genomic_DNA"/>
</dbReference>